<name>A0A3E0AUK1_9STAP</name>
<evidence type="ECO:0000313" key="1">
    <source>
        <dbReference type="EMBL" id="REG23448.1"/>
    </source>
</evidence>
<reference evidence="1 2" key="1">
    <citation type="submission" date="2018-08" db="EMBL/GenBank/DDBJ databases">
        <title>Genomic Encyclopedia of Type Strains, Phase IV (KMG-IV): sequencing the most valuable type-strain genomes for metagenomic binning, comparative biology and taxonomic classification.</title>
        <authorList>
            <person name="Goeker M."/>
        </authorList>
    </citation>
    <scope>NUCLEOTIDE SEQUENCE [LARGE SCALE GENOMIC DNA]</scope>
    <source>
        <strain evidence="1 2">DSM 17274</strain>
    </source>
</reference>
<comment type="caution">
    <text evidence="1">The sequence shown here is derived from an EMBL/GenBank/DDBJ whole genome shotgun (WGS) entry which is preliminary data.</text>
</comment>
<gene>
    <name evidence="1" type="ORF">DFR63_1824</name>
</gene>
<dbReference type="EMBL" id="QUMW01000013">
    <property type="protein sequence ID" value="REG23448.1"/>
    <property type="molecule type" value="Genomic_DNA"/>
</dbReference>
<accession>A0A3E0AUK1</accession>
<organism evidence="1 2">
    <name type="scientific">Jeotgalicoccus halotolerans</name>
    <dbReference type="NCBI Taxonomy" id="157227"/>
    <lineage>
        <taxon>Bacteria</taxon>
        <taxon>Bacillati</taxon>
        <taxon>Bacillota</taxon>
        <taxon>Bacilli</taxon>
        <taxon>Bacillales</taxon>
        <taxon>Staphylococcaceae</taxon>
        <taxon>Jeotgalicoccus</taxon>
    </lineage>
</organism>
<dbReference type="InterPro" id="IPR050072">
    <property type="entry name" value="Peptidase_M20A"/>
</dbReference>
<dbReference type="Proteomes" id="UP000257076">
    <property type="component" value="Unassembled WGS sequence"/>
</dbReference>
<dbReference type="Gene3D" id="3.40.630.10">
    <property type="entry name" value="Zn peptidases"/>
    <property type="match status" value="1"/>
</dbReference>
<dbReference type="SUPFAM" id="SSF53187">
    <property type="entry name" value="Zn-dependent exopeptidases"/>
    <property type="match status" value="1"/>
</dbReference>
<dbReference type="PANTHER" id="PTHR43808">
    <property type="entry name" value="ACETYLORNITHINE DEACETYLASE"/>
    <property type="match status" value="1"/>
</dbReference>
<protein>
    <submittedName>
        <fullName evidence="1">Arginine utilization protein RocB</fullName>
    </submittedName>
</protein>
<dbReference type="InterPro" id="IPR002933">
    <property type="entry name" value="Peptidase_M20"/>
</dbReference>
<dbReference type="OrthoDB" id="9815360at2"/>
<dbReference type="AlphaFoldDB" id="A0A3E0AUK1"/>
<dbReference type="Pfam" id="PF01546">
    <property type="entry name" value="Peptidase_M20"/>
    <property type="match status" value="1"/>
</dbReference>
<dbReference type="GO" id="GO:0016787">
    <property type="term" value="F:hydrolase activity"/>
    <property type="evidence" value="ECO:0007669"/>
    <property type="project" value="InterPro"/>
</dbReference>
<sequence length="540" mass="61561">MEQQECLWGSPAQLEALLYELTEWRSLSGTEGEIDFPYKLTEKFKELDYFKFNPDDIKLFDAKKDRNAFTALYKTDKSSDTVVLISHFDTVGIKEYGQLQGLAFSPEKLTQAFYNNPDFLTLDAREDLYTNQYIFGRGIMDMKMGLVLHMHLLEQAVREEWPVNLLLVTVPDEEVSSAGMLSAVPGILEISKARKLNIKLFLNGEPSFTQEPHDKNHYIYSGSIGKILPAALFYGVPTHAGEPMSGITSHFIGSYLTKKMEFTNKFQETFDGETTPLPVCLQANDLKDNYDVQTSHHSYALYNVFTLSQTAKDVMLTFKEIAEDAMHECKTDYEKICGANNVKPLNCIRVLEYHEVLDYFIDKYSKGEADSLIREVVESNGADERKITLLIADHLMEYCQELAPATVLMFAPPYMPAVNSSDDELVKRLIEAAKSEMQDKYNYDVTNKHYFNGISDLSYVNYNPEDNGWQSFKNNAPLWGKTYSIPFEAMQQLSAPVMNIGPYGKDAHKMSERLHKKNAFEMMPAVLREVVQTLIKQPTL</sequence>
<dbReference type="PANTHER" id="PTHR43808:SF27">
    <property type="entry name" value="PROTEIN ROCB"/>
    <property type="match status" value="1"/>
</dbReference>
<dbReference type="InterPro" id="IPR012166">
    <property type="entry name" value="Uncharacterised_RocB"/>
</dbReference>
<evidence type="ECO:0000313" key="2">
    <source>
        <dbReference type="Proteomes" id="UP000257076"/>
    </source>
</evidence>
<keyword evidence="2" id="KW-1185">Reference proteome</keyword>
<dbReference type="RefSeq" id="WP_115885606.1">
    <property type="nucleotide sequence ID" value="NZ_CBCSHX010000004.1"/>
</dbReference>
<dbReference type="PIRSF" id="PIRSF010386">
    <property type="entry name" value="RocB"/>
    <property type="match status" value="1"/>
</dbReference>
<proteinExistence type="predicted"/>